<gene>
    <name evidence="3" type="ORF">ColSpa_01929</name>
</gene>
<organism evidence="3 4">
    <name type="scientific">Colletotrichum spaethianum</name>
    <dbReference type="NCBI Taxonomy" id="700344"/>
    <lineage>
        <taxon>Eukaryota</taxon>
        <taxon>Fungi</taxon>
        <taxon>Dikarya</taxon>
        <taxon>Ascomycota</taxon>
        <taxon>Pezizomycotina</taxon>
        <taxon>Sordariomycetes</taxon>
        <taxon>Hypocreomycetidae</taxon>
        <taxon>Glomerellales</taxon>
        <taxon>Glomerellaceae</taxon>
        <taxon>Colletotrichum</taxon>
        <taxon>Colletotrichum spaethianum species complex</taxon>
    </lineage>
</organism>
<sequence>MHLGKSTTSLSFWVSQEASPQSSLTKDDVLELLLLAALLAHAPEDAAVLLPQLLGAAVLGDGAVAEDQDAVKVGNCAQAVGDDDERRVVELLADGPLNQRVGRHVDGRRRLVEDHDLGPRDDGAREAEQLALALREVPAALGDGGVEAAEDVGVLLRRVERGRLAGVVGGGGAGRLAGRRRARLHQVHALQRVAEIGVGLVVKGVKVGAHGAGEEDGVLRDDGEAGAQLVELDLGDVEAVDVDASRAGLEEAEEGEGQRGLAGARAADDADALVPVDAKGQALEDGREVLGVADHKVLDLQTALGGPRRGGLDAALVFGLEVRVLDDALCGVHVELNVGVVADGPDDGLRELEREGEGETGERGVHGGAAEDDEADGRGEQGTDEGHAPAHPAVEQPQVPGGHAVVVKAGVHGVDVDLGLVSAADGHHADERGAEEVEDGRLGRALKALGGSGAGEDTGQRNDERGDVEGGDADSEDAEDGTEDAREIHTEAVVNDVEVRGEAVEDSAGGDGVEPAERGAEDGAGDALEHAATGLVAHDEEVEEATGAEDGGEGGDADVNTQVEQSVLVHGDVDGAGRYVEFAMLESEGDATISVELSDFGSLNVRCLLRVDSSSILISSLLGGLLVALDQLQRSILGKLGHETRVLDCAVAELNEELGLGLAERNVVGDQNAGSALAKLASKALLVNVAADVGVDGAEDVVEDEDAGARVNGPGEGETPLLTTAEVDTVGSQLGLVAVGEHFQILLEGADLDGFVVALLVKGKTEEDVALQGSVLNPGDLADERDAAGDDPVATVGLVVVPLVDRGRLGCVDLAGQEIGLSENSCQQQTLACASLARNDGQLTSGEGDVDVAQNEPVLLLGFLVNGPGDGGVLESDIGTIRDGLGLLGSVQVVLNSLHGDVGVDDVGDELGDDGQGDLEVLEDTDTDKSNRRDQGAVDEGINGEGDSGQDDRTGDPHAKKHSRAKLLLAHVENSLLPLGLKRGELDLAHTHKSLVHNGKLLVTDLHQLVLRLGVDLGVREVDGEKDAPREKSGTEGTPAEQVDEKPDGNDQLGSAGGEKELEGREVRDALGVNAEQVDDGLLRLEDAVVLGLFLFVVLGLLVVLSVGLFLLRLGFLLGGCLDVLPAHGLLKDKSRQGAAEGDAQLGPRQPEHGRLSPSVGQDGEAEPEYQDPDVEGELVAGVSTLEGLEDLQSDPRRGEAQECLGDGDGPLHEQRHTVGPDDGPPQVQVGLEVVRLPRRSRVLRSGPMVGLREVGRIEILLLGGQINDLATPAPSKAGVSGYRPEAVHDLAFKVDIRSSGQSNAGYHKAEGKD</sequence>
<evidence type="ECO:0000313" key="4">
    <source>
        <dbReference type="Proteomes" id="UP001055115"/>
    </source>
</evidence>
<feature type="compositionally biased region" description="Basic and acidic residues" evidence="1">
    <location>
        <begin position="458"/>
        <end position="468"/>
    </location>
</feature>
<evidence type="ECO:0000256" key="2">
    <source>
        <dbReference type="SAM" id="Phobius"/>
    </source>
</evidence>
<feature type="region of interest" description="Disordered" evidence="1">
    <location>
        <begin position="537"/>
        <end position="558"/>
    </location>
</feature>
<feature type="compositionally biased region" description="Acidic residues" evidence="1">
    <location>
        <begin position="1164"/>
        <end position="1174"/>
    </location>
</feature>
<dbReference type="RefSeq" id="XP_049124098.1">
    <property type="nucleotide sequence ID" value="XM_049268141.1"/>
</dbReference>
<feature type="region of interest" description="Disordered" evidence="1">
    <location>
        <begin position="342"/>
        <end position="398"/>
    </location>
</feature>
<dbReference type="GeneID" id="73322731"/>
<comment type="caution">
    <text evidence="3">The sequence shown here is derived from an EMBL/GenBank/DDBJ whole genome shotgun (WGS) entry which is preliminary data.</text>
</comment>
<feature type="compositionally biased region" description="Basic and acidic residues" evidence="1">
    <location>
        <begin position="1022"/>
        <end position="1034"/>
    </location>
</feature>
<keyword evidence="2" id="KW-0472">Membrane</keyword>
<keyword evidence="2" id="KW-1133">Transmembrane helix</keyword>
<feature type="region of interest" description="Disordered" evidence="1">
    <location>
        <begin position="1136"/>
        <end position="1174"/>
    </location>
</feature>
<dbReference type="Proteomes" id="UP001055115">
    <property type="component" value="Unassembled WGS sequence"/>
</dbReference>
<dbReference type="EMBL" id="BQXU01000003">
    <property type="protein sequence ID" value="GKT41748.1"/>
    <property type="molecule type" value="Genomic_DNA"/>
</dbReference>
<proteinExistence type="predicted"/>
<evidence type="ECO:0000313" key="3">
    <source>
        <dbReference type="EMBL" id="GKT41748.1"/>
    </source>
</evidence>
<feature type="region of interest" description="Disordered" evidence="1">
    <location>
        <begin position="1022"/>
        <end position="1065"/>
    </location>
</feature>
<feature type="compositionally biased region" description="Basic and acidic residues" evidence="1">
    <location>
        <begin position="347"/>
        <end position="365"/>
    </location>
</feature>
<feature type="compositionally biased region" description="Acidic residues" evidence="1">
    <location>
        <begin position="540"/>
        <end position="556"/>
    </location>
</feature>
<accession>A0AA37L8R4</accession>
<feature type="compositionally biased region" description="Acidic residues" evidence="1">
    <location>
        <begin position="469"/>
        <end position="482"/>
    </location>
</feature>
<evidence type="ECO:0000256" key="1">
    <source>
        <dbReference type="SAM" id="MobiDB-lite"/>
    </source>
</evidence>
<feature type="region of interest" description="Disordered" evidence="1">
    <location>
        <begin position="1190"/>
        <end position="1227"/>
    </location>
</feature>
<feature type="compositionally biased region" description="Acidic residues" evidence="1">
    <location>
        <begin position="906"/>
        <end position="926"/>
    </location>
</feature>
<keyword evidence="2" id="KW-0812">Transmembrane</keyword>
<feature type="compositionally biased region" description="Basic and acidic residues" evidence="1">
    <location>
        <begin position="376"/>
        <end position="388"/>
    </location>
</feature>
<keyword evidence="4" id="KW-1185">Reference proteome</keyword>
<reference evidence="3 4" key="1">
    <citation type="submission" date="2022-03" db="EMBL/GenBank/DDBJ databases">
        <title>Genome data of Colletotrichum spp.</title>
        <authorList>
            <person name="Utami Y.D."/>
            <person name="Hiruma K."/>
        </authorList>
    </citation>
    <scope>NUCLEOTIDE SEQUENCE [LARGE SCALE GENOMIC DNA]</scope>
    <source>
        <strain evidence="3 4">MAFF 239500</strain>
    </source>
</reference>
<feature type="region of interest" description="Disordered" evidence="1">
    <location>
        <begin position="906"/>
        <end position="963"/>
    </location>
</feature>
<feature type="compositionally biased region" description="Basic and acidic residues" evidence="1">
    <location>
        <begin position="927"/>
        <end position="936"/>
    </location>
</feature>
<feature type="region of interest" description="Disordered" evidence="1">
    <location>
        <begin position="447"/>
        <end position="523"/>
    </location>
</feature>
<feature type="compositionally biased region" description="Basic and acidic residues" evidence="1">
    <location>
        <begin position="1210"/>
        <end position="1220"/>
    </location>
</feature>
<feature type="transmembrane region" description="Helical" evidence="2">
    <location>
        <begin position="1088"/>
        <end position="1112"/>
    </location>
</feature>
<protein>
    <submittedName>
        <fullName evidence="3">Uncharacterized protein</fullName>
    </submittedName>
</protein>
<name>A0AA37L8R4_9PEZI</name>
<dbReference type="AntiFam" id="ANF00095">
    <property type="entry name" value="Shadow ORF (opposite ABC transporters)"/>
</dbReference>